<dbReference type="InParanoid" id="A0A1Z5KCB8"/>
<keyword evidence="4" id="KW-1185">Reference proteome</keyword>
<feature type="region of interest" description="Disordered" evidence="1">
    <location>
        <begin position="1"/>
        <end position="358"/>
    </location>
</feature>
<evidence type="ECO:0000256" key="2">
    <source>
        <dbReference type="SAM" id="Phobius"/>
    </source>
</evidence>
<keyword evidence="2" id="KW-0472">Membrane</keyword>
<accession>A0A1Z5KCB8</accession>
<feature type="compositionally biased region" description="Low complexity" evidence="1">
    <location>
        <begin position="252"/>
        <end position="311"/>
    </location>
</feature>
<feature type="compositionally biased region" description="Low complexity" evidence="1">
    <location>
        <begin position="330"/>
        <end position="340"/>
    </location>
</feature>
<dbReference type="OrthoDB" id="57033at2759"/>
<name>A0A1Z5KCB8_FISSO</name>
<gene>
    <name evidence="3" type="ORF">FisN_12Hh360</name>
</gene>
<feature type="transmembrane region" description="Helical" evidence="2">
    <location>
        <begin position="500"/>
        <end position="520"/>
    </location>
</feature>
<keyword evidence="2" id="KW-1133">Transmembrane helix</keyword>
<feature type="compositionally biased region" description="Polar residues" evidence="1">
    <location>
        <begin position="25"/>
        <end position="79"/>
    </location>
</feature>
<feature type="compositionally biased region" description="Polar residues" evidence="1">
    <location>
        <begin position="221"/>
        <end position="251"/>
    </location>
</feature>
<organism evidence="3 4">
    <name type="scientific">Fistulifera solaris</name>
    <name type="common">Oleaginous diatom</name>
    <dbReference type="NCBI Taxonomy" id="1519565"/>
    <lineage>
        <taxon>Eukaryota</taxon>
        <taxon>Sar</taxon>
        <taxon>Stramenopiles</taxon>
        <taxon>Ochrophyta</taxon>
        <taxon>Bacillariophyta</taxon>
        <taxon>Bacillariophyceae</taxon>
        <taxon>Bacillariophycidae</taxon>
        <taxon>Naviculales</taxon>
        <taxon>Naviculaceae</taxon>
        <taxon>Fistulifera</taxon>
    </lineage>
</organism>
<evidence type="ECO:0000256" key="1">
    <source>
        <dbReference type="SAM" id="MobiDB-lite"/>
    </source>
</evidence>
<evidence type="ECO:0000313" key="3">
    <source>
        <dbReference type="EMBL" id="GAX23782.1"/>
    </source>
</evidence>
<dbReference type="AlphaFoldDB" id="A0A1Z5KCB8"/>
<sequence length="615" mass="63228">MNTAESPTSTPAFTPTLPPDAGRTSAPTQSANNPTAAPTESNGNPTVAPTEANNTPTLAPTESIDTPTVAPTSSATETLAPTAPLDETATPTLSAFPTGTTFPTGTAFPVTSTPGPSSSSTSETSEPLVTTPPTSASTSEPVVTTAPTSATPSEPAVTTAPTNEGTSEPATTTAPTSETTSEPAITTAPTSATTTPDPSVTTAPSTSDTDDPSETTVPSSASLDPSVTTAPSSLATGTSDPAVTTVPTSANSPDPAVTTAPSSATTSDPAVTTAPSSATSSEPAVTTVPTSATTSEPATTTAPSSSDTSEPVVTTAPSSLGTDEPADTIAPTPQTGSAAPAPTPSLAPTPENSVNSSGTELTPFAIVYNTSNTAQPTEEDFAEVENLTLAYIDEFLTQAYGYVDGVEYSDIEGSATGQAFQPNRIGFETRIIFDDTSETIPSQEDLDAILVVAFEPPQVDMFISMLNNELSPTNPMSTTTSVVYTAVRPETDDSQEGQRMVIVVMFTGVCVLSIVLGVYVTEKQRNNHIQNKKKRKHPLVDEITVLLDESSRGSSSRISRSRVASPYLEDDRLVEIEFSGDVEALDPLCSDPFSLSWLDSYSLSTAKSRRQATDQ</sequence>
<comment type="caution">
    <text evidence="3">The sequence shown here is derived from an EMBL/GenBank/DDBJ whole genome shotgun (WGS) entry which is preliminary data.</text>
</comment>
<proteinExistence type="predicted"/>
<dbReference type="EMBL" id="BDSP01000203">
    <property type="protein sequence ID" value="GAX23782.1"/>
    <property type="molecule type" value="Genomic_DNA"/>
</dbReference>
<keyword evidence="2" id="KW-0812">Transmembrane</keyword>
<feature type="compositionally biased region" description="Polar residues" evidence="1">
    <location>
        <begin position="1"/>
        <end position="13"/>
    </location>
</feature>
<evidence type="ECO:0000313" key="4">
    <source>
        <dbReference type="Proteomes" id="UP000198406"/>
    </source>
</evidence>
<protein>
    <submittedName>
        <fullName evidence="3">Uncharacterized protein</fullName>
    </submittedName>
</protein>
<reference evidence="3 4" key="1">
    <citation type="journal article" date="2015" name="Plant Cell">
        <title>Oil accumulation by the oleaginous diatom Fistulifera solaris as revealed by the genome and transcriptome.</title>
        <authorList>
            <person name="Tanaka T."/>
            <person name="Maeda Y."/>
            <person name="Veluchamy A."/>
            <person name="Tanaka M."/>
            <person name="Abida H."/>
            <person name="Marechal E."/>
            <person name="Bowler C."/>
            <person name="Muto M."/>
            <person name="Sunaga Y."/>
            <person name="Tanaka M."/>
            <person name="Yoshino T."/>
            <person name="Taniguchi T."/>
            <person name="Fukuda Y."/>
            <person name="Nemoto M."/>
            <person name="Matsumoto M."/>
            <person name="Wong P.S."/>
            <person name="Aburatani S."/>
            <person name="Fujibuchi W."/>
        </authorList>
    </citation>
    <scope>NUCLEOTIDE SEQUENCE [LARGE SCALE GENOMIC DNA]</scope>
    <source>
        <strain evidence="3 4">JPCC DA0580</strain>
    </source>
</reference>
<feature type="compositionally biased region" description="Low complexity" evidence="1">
    <location>
        <begin position="95"/>
        <end position="207"/>
    </location>
</feature>
<dbReference type="Proteomes" id="UP000198406">
    <property type="component" value="Unassembled WGS sequence"/>
</dbReference>